<keyword evidence="2" id="KW-0805">Transcription regulation</keyword>
<evidence type="ECO:0000256" key="3">
    <source>
        <dbReference type="ARBA" id="ARBA00023125"/>
    </source>
</evidence>
<evidence type="ECO:0000313" key="9">
    <source>
        <dbReference type="Proteomes" id="UP000436088"/>
    </source>
</evidence>
<dbReference type="SMART" id="SM00774">
    <property type="entry name" value="WRKY"/>
    <property type="match status" value="1"/>
</dbReference>
<evidence type="ECO:0000256" key="4">
    <source>
        <dbReference type="ARBA" id="ARBA00023163"/>
    </source>
</evidence>
<feature type="region of interest" description="Disordered" evidence="6">
    <location>
        <begin position="1"/>
        <end position="32"/>
    </location>
</feature>
<reference evidence="8" key="1">
    <citation type="submission" date="2019-09" db="EMBL/GenBank/DDBJ databases">
        <title>Draft genome information of white flower Hibiscus syriacus.</title>
        <authorList>
            <person name="Kim Y.-M."/>
        </authorList>
    </citation>
    <scope>NUCLEOTIDE SEQUENCE [LARGE SCALE GENOMIC DNA]</scope>
    <source>
        <strain evidence="8">YM2019G1</strain>
    </source>
</reference>
<comment type="caution">
    <text evidence="8">The sequence shown here is derived from an EMBL/GenBank/DDBJ whole genome shotgun (WGS) entry which is preliminary data.</text>
</comment>
<dbReference type="Gene3D" id="2.20.25.80">
    <property type="entry name" value="WRKY domain"/>
    <property type="match status" value="1"/>
</dbReference>
<dbReference type="InterPro" id="IPR036576">
    <property type="entry name" value="WRKY_dom_sf"/>
</dbReference>
<keyword evidence="9" id="KW-1185">Reference proteome</keyword>
<evidence type="ECO:0000256" key="6">
    <source>
        <dbReference type="SAM" id="MobiDB-lite"/>
    </source>
</evidence>
<feature type="domain" description="WRKY" evidence="7">
    <location>
        <begin position="46"/>
        <end position="114"/>
    </location>
</feature>
<dbReference type="GO" id="GO:0000976">
    <property type="term" value="F:transcription cis-regulatory region binding"/>
    <property type="evidence" value="ECO:0007669"/>
    <property type="project" value="TreeGrafter"/>
</dbReference>
<evidence type="ECO:0000259" key="7">
    <source>
        <dbReference type="PROSITE" id="PS50811"/>
    </source>
</evidence>
<dbReference type="GO" id="GO:0005634">
    <property type="term" value="C:nucleus"/>
    <property type="evidence" value="ECO:0007669"/>
    <property type="project" value="UniProtKB-SubCell"/>
</dbReference>
<sequence>MPECGYLMGEDSDRHFGKPELKDASKKRNSTQPRWIQKIRVAPGMAVEGPLDDGFSWRKYGQKDILGSKHPRGYYRCTHRGVRGCSAMKQVQRSGDDPTIFEITYIGDHTSPSLAENDGVRNHLQSNTVSLTASRANFSFQARDDQTQVTDEYKIVQAAAIWRRARLQLAWIFHWVIPS</sequence>
<dbReference type="EMBL" id="VEPZ02001696">
    <property type="protein sequence ID" value="KAE8662637.1"/>
    <property type="molecule type" value="Genomic_DNA"/>
</dbReference>
<keyword evidence="3" id="KW-0238">DNA-binding</keyword>
<accession>A0A6A2Y027</accession>
<dbReference type="PANTHER" id="PTHR32096:SF115">
    <property type="entry name" value="WRKY TRANSCRIPTION FACTOR 30-RELATED"/>
    <property type="match status" value="1"/>
</dbReference>
<dbReference type="InterPro" id="IPR003657">
    <property type="entry name" value="WRKY_dom"/>
</dbReference>
<keyword evidence="4" id="KW-0804">Transcription</keyword>
<dbReference type="Proteomes" id="UP000436088">
    <property type="component" value="Unassembled WGS sequence"/>
</dbReference>
<dbReference type="InterPro" id="IPR044810">
    <property type="entry name" value="WRKY_plant"/>
</dbReference>
<proteinExistence type="predicted"/>
<evidence type="ECO:0000256" key="5">
    <source>
        <dbReference type="ARBA" id="ARBA00023242"/>
    </source>
</evidence>
<dbReference type="PANTHER" id="PTHR32096">
    <property type="entry name" value="WRKY TRANSCRIPTION FACTOR 30-RELATED-RELATED"/>
    <property type="match status" value="1"/>
</dbReference>
<dbReference type="SUPFAM" id="SSF118290">
    <property type="entry name" value="WRKY DNA-binding domain"/>
    <property type="match status" value="1"/>
</dbReference>
<gene>
    <name evidence="8" type="ORF">F3Y22_tig00113157pilonHSYRG00002</name>
</gene>
<dbReference type="GO" id="GO:0003700">
    <property type="term" value="F:DNA-binding transcription factor activity"/>
    <property type="evidence" value="ECO:0007669"/>
    <property type="project" value="InterPro"/>
</dbReference>
<organism evidence="8 9">
    <name type="scientific">Hibiscus syriacus</name>
    <name type="common">Rose of Sharon</name>
    <dbReference type="NCBI Taxonomy" id="106335"/>
    <lineage>
        <taxon>Eukaryota</taxon>
        <taxon>Viridiplantae</taxon>
        <taxon>Streptophyta</taxon>
        <taxon>Embryophyta</taxon>
        <taxon>Tracheophyta</taxon>
        <taxon>Spermatophyta</taxon>
        <taxon>Magnoliopsida</taxon>
        <taxon>eudicotyledons</taxon>
        <taxon>Gunneridae</taxon>
        <taxon>Pentapetalae</taxon>
        <taxon>rosids</taxon>
        <taxon>malvids</taxon>
        <taxon>Malvales</taxon>
        <taxon>Malvaceae</taxon>
        <taxon>Malvoideae</taxon>
        <taxon>Hibiscus</taxon>
    </lineage>
</organism>
<keyword evidence="5" id="KW-0539">Nucleus</keyword>
<evidence type="ECO:0000313" key="8">
    <source>
        <dbReference type="EMBL" id="KAE8662637.1"/>
    </source>
</evidence>
<name>A0A6A2Y027_HIBSY</name>
<comment type="subcellular location">
    <subcellularLocation>
        <location evidence="1">Nucleus</location>
    </subcellularLocation>
</comment>
<dbReference type="Pfam" id="PF03106">
    <property type="entry name" value="WRKY"/>
    <property type="match status" value="1"/>
</dbReference>
<evidence type="ECO:0000256" key="2">
    <source>
        <dbReference type="ARBA" id="ARBA00023015"/>
    </source>
</evidence>
<dbReference type="AlphaFoldDB" id="A0A6A2Y027"/>
<evidence type="ECO:0000256" key="1">
    <source>
        <dbReference type="ARBA" id="ARBA00004123"/>
    </source>
</evidence>
<feature type="compositionally biased region" description="Basic and acidic residues" evidence="6">
    <location>
        <begin position="11"/>
        <end position="26"/>
    </location>
</feature>
<dbReference type="PROSITE" id="PS50811">
    <property type="entry name" value="WRKY"/>
    <property type="match status" value="1"/>
</dbReference>
<protein>
    <submittedName>
        <fullName evidence="8">WRKY transcription factor 30</fullName>
    </submittedName>
</protein>